<sequence>MNSLTENGATPTSTDKSTYFPLQFDREEPLIHPDNQDRKTAVTFVDIQGHDKSRSNGDSQKDTDRYLSELLKADCDIYVIVFDDELCDEQHNWIVGIEQVLKRKCILVRSKVDKYYLSKFVELSKVFYAQSTVEQRQQLDSTILQQIRLNNSVDNRFVYLVAPDYKPSTSDADLLLKNNSFDLILLLDELSR</sequence>
<dbReference type="Proteomes" id="UP000681720">
    <property type="component" value="Unassembled WGS sequence"/>
</dbReference>
<organism evidence="1 2">
    <name type="scientific">Rotaria magnacalcarata</name>
    <dbReference type="NCBI Taxonomy" id="392030"/>
    <lineage>
        <taxon>Eukaryota</taxon>
        <taxon>Metazoa</taxon>
        <taxon>Spiralia</taxon>
        <taxon>Gnathifera</taxon>
        <taxon>Rotifera</taxon>
        <taxon>Eurotatoria</taxon>
        <taxon>Bdelloidea</taxon>
        <taxon>Philodinida</taxon>
        <taxon>Philodinidae</taxon>
        <taxon>Rotaria</taxon>
    </lineage>
</organism>
<dbReference type="SUPFAM" id="SSF52540">
    <property type="entry name" value="P-loop containing nucleoside triphosphate hydrolases"/>
    <property type="match status" value="1"/>
</dbReference>
<feature type="non-terminal residue" evidence="1">
    <location>
        <position position="192"/>
    </location>
</feature>
<dbReference type="AlphaFoldDB" id="A0A8S3JKU1"/>
<gene>
    <name evidence="1" type="ORF">GIL414_LOCUS83230</name>
</gene>
<accession>A0A8S3JKU1</accession>
<protein>
    <submittedName>
        <fullName evidence="1">Uncharacterized protein</fullName>
    </submittedName>
</protein>
<reference evidence="1" key="1">
    <citation type="submission" date="2021-02" db="EMBL/GenBank/DDBJ databases">
        <authorList>
            <person name="Nowell W R."/>
        </authorList>
    </citation>
    <scope>NUCLEOTIDE SEQUENCE</scope>
</reference>
<dbReference type="InterPro" id="IPR027417">
    <property type="entry name" value="P-loop_NTPase"/>
</dbReference>
<proteinExistence type="predicted"/>
<dbReference type="Gene3D" id="3.40.50.300">
    <property type="entry name" value="P-loop containing nucleotide triphosphate hydrolases"/>
    <property type="match status" value="1"/>
</dbReference>
<evidence type="ECO:0000313" key="2">
    <source>
        <dbReference type="Proteomes" id="UP000681720"/>
    </source>
</evidence>
<evidence type="ECO:0000313" key="1">
    <source>
        <dbReference type="EMBL" id="CAF5218958.1"/>
    </source>
</evidence>
<name>A0A8S3JKU1_9BILA</name>
<comment type="caution">
    <text evidence="1">The sequence shown here is derived from an EMBL/GenBank/DDBJ whole genome shotgun (WGS) entry which is preliminary data.</text>
</comment>
<dbReference type="EMBL" id="CAJOBJ010362448">
    <property type="protein sequence ID" value="CAF5218958.1"/>
    <property type="molecule type" value="Genomic_DNA"/>
</dbReference>